<dbReference type="GO" id="GO:0055087">
    <property type="term" value="C:Ski complex"/>
    <property type="evidence" value="ECO:0007669"/>
    <property type="project" value="InterPro"/>
</dbReference>
<dbReference type="InterPro" id="IPR019734">
    <property type="entry name" value="TPR_rpt"/>
</dbReference>
<dbReference type="SUPFAM" id="SSF48452">
    <property type="entry name" value="TPR-like"/>
    <property type="match status" value="3"/>
</dbReference>
<protein>
    <submittedName>
        <fullName evidence="4">Similar to Superkiller protein 3 acc. no. O94474</fullName>
    </submittedName>
</protein>
<dbReference type="PROSITE" id="PS50005">
    <property type="entry name" value="TPR"/>
    <property type="match status" value="3"/>
</dbReference>
<dbReference type="InterPro" id="IPR040962">
    <property type="entry name" value="TPR_22"/>
</dbReference>
<sequence>MSKPALKAAKACIASSDWAGLETQCRKAISFEPASYTAHLFLGLALFNLGNHQESEAEYKQAIIIEAEERQQKDRKENPAPYQGLLKIYEAQKRVDEFVDTSIRLASILQDFDERIKCVATVEKAVEFAKNVGTKPQYKRALGCLLPGCPVFEYLEGLIPRPDHTYLKLVEMIEAEEKEKINKEIANRRSRLGSVLTQVKTAVRREVWEASPLEDLYQRILDWSDDEEIRRNVDCKQLQHAYDKLTVFPKEQKLAQRVKVESWARGLVILKYPFELAWKIVIEWKDCESLGDHDVNILREYIEFFPDTGLAMSLKAFLNSEISPFPIVKEEKKVEEADKDAKEKDAKEEKPKEPELIEDIIEERLNSMIDAVEKSKTSVLCHRILGEYYNLIEEYENAVDVARNAKKLIAFESIKTGLAFQKYFHLCIQRRQILTHSRNQDALSVTLGTALIHFEAPKHHNEAKSHFEVVLQHNPNHGNALVGLGLILEEQGEYAGAVDLLNKAMAKDPENVRIISEAAWCNVLQGHYGIGQQGLENCLPKITGNDPRSRDLKAQILWRIGTCIWNADEAGRADRTQGPYKYYTAALHSNQNYAPAYTSLGIYYADILHDVGRANKCFQRAFELSAGEVEAAERLARSFSQTGEWELVEIIARRVAEADKKRSLPGQGISWPQSAIGVVELNNQNYDLAIKSFQSALKNSMDDFHSWIGLGEAYASSGRYTAALKVFTKAIALDGKNWFAKYMLANVNRDLGDFELACEGYREVLEIREREFGVLVDLSETLVAMAWRYIETGYYSRAMNSVVECMTIAEKALQERSDAFNLWKTVGDACMLFSWVQNLAHKFPKEDVLRILQAGDFELSEFDIMADDDDVGQKTLEKMQAGEVDDITSALYCGILAYKRAIFATADDRHAHAVAWYNLGTAEYRTYISLKKREMKHRVASIRCFKRTIKLEPGNHEFWNALGLATAEINPKVAQHSIVRALYINDKNARVWTNLGALYTLQEDYLLANEAFSRAQSTDPEYALAWVGQGIIAGILGEAREAQELFQHAFEISDQSLTPSKKHFITSTFDTLVKTKSEPSMASILTPIFALQKFSAQTSEIPALLQLSALFDERAGDFLAAVEKLERVCSIYETLYDETESEADLIKYAQSKADLARMQLGLQDYASSIENATLALDLSGDIKGLETSRLSAHLAAGLAHYYSQNMDESLEMFKSALTESEENPDVVCLLSQVLWAKGGEDERDVAREQLFACIETHPEHLGSILLLGTIGVLDASEEVTEAVLDDLRAFRSKPQLTRETKQKIDILLTAIAQLANGERHAAAAAAEAVFLRPAMPEAWSRLAEIAESEFAAETALKTVLAMKNVKAEELAEAYSGVAKVGASQRACFLAPWESRGWRALELDVNA</sequence>
<evidence type="ECO:0000256" key="2">
    <source>
        <dbReference type="ARBA" id="ARBA00022803"/>
    </source>
</evidence>
<keyword evidence="1" id="KW-0677">Repeat</keyword>
<dbReference type="Pfam" id="PF13181">
    <property type="entry name" value="TPR_8"/>
    <property type="match status" value="1"/>
</dbReference>
<keyword evidence="5" id="KW-1185">Reference proteome</keyword>
<dbReference type="Pfam" id="PF18833">
    <property type="entry name" value="TPR_22"/>
    <property type="match status" value="1"/>
</dbReference>
<dbReference type="Gene3D" id="1.25.40.10">
    <property type="entry name" value="Tetratricopeptide repeat domain"/>
    <property type="match status" value="5"/>
</dbReference>
<dbReference type="OMA" id="CQWELDP"/>
<feature type="repeat" description="TPR" evidence="3">
    <location>
        <begin position="704"/>
        <end position="737"/>
    </location>
</feature>
<dbReference type="Proteomes" id="UP000018144">
    <property type="component" value="Unassembled WGS sequence"/>
</dbReference>
<proteinExistence type="predicted"/>
<feature type="repeat" description="TPR" evidence="3">
    <location>
        <begin position="478"/>
        <end position="511"/>
    </location>
</feature>
<evidence type="ECO:0000256" key="1">
    <source>
        <dbReference type="ARBA" id="ARBA00022737"/>
    </source>
</evidence>
<accession>U4LAT2</accession>
<name>U4LAT2_PYROM</name>
<reference evidence="4 5" key="1">
    <citation type="journal article" date="2013" name="PLoS Genet.">
        <title>The genome and development-dependent transcriptomes of Pyronema confluens: a window into fungal evolution.</title>
        <authorList>
            <person name="Traeger S."/>
            <person name="Altegoer F."/>
            <person name="Freitag M."/>
            <person name="Gabaldon T."/>
            <person name="Kempken F."/>
            <person name="Kumar A."/>
            <person name="Marcet-Houben M."/>
            <person name="Poggeler S."/>
            <person name="Stajich J.E."/>
            <person name="Nowrousian M."/>
        </authorList>
    </citation>
    <scope>NUCLEOTIDE SEQUENCE [LARGE SCALE GENOMIC DNA]</scope>
    <source>
        <strain evidence="5">CBS 100304</strain>
        <tissue evidence="4">Vegetative mycelium</tissue>
    </source>
</reference>
<dbReference type="eggNOG" id="KOG1127">
    <property type="taxonomic scope" value="Eukaryota"/>
</dbReference>
<dbReference type="OrthoDB" id="421075at2759"/>
<dbReference type="InterPro" id="IPR011990">
    <property type="entry name" value="TPR-like_helical_dom_sf"/>
</dbReference>
<dbReference type="SMART" id="SM00028">
    <property type="entry name" value="TPR"/>
    <property type="match status" value="11"/>
</dbReference>
<dbReference type="Pfam" id="PF14559">
    <property type="entry name" value="TPR_19"/>
    <property type="match status" value="1"/>
</dbReference>
<gene>
    <name evidence="4" type="ORF">PCON_03171</name>
</gene>
<evidence type="ECO:0000313" key="4">
    <source>
        <dbReference type="EMBL" id="CCX16528.1"/>
    </source>
</evidence>
<organism evidence="4 5">
    <name type="scientific">Pyronema omphalodes (strain CBS 100304)</name>
    <name type="common">Pyronema confluens</name>
    <dbReference type="NCBI Taxonomy" id="1076935"/>
    <lineage>
        <taxon>Eukaryota</taxon>
        <taxon>Fungi</taxon>
        <taxon>Dikarya</taxon>
        <taxon>Ascomycota</taxon>
        <taxon>Pezizomycotina</taxon>
        <taxon>Pezizomycetes</taxon>
        <taxon>Pezizales</taxon>
        <taxon>Pyronemataceae</taxon>
        <taxon>Pyronema</taxon>
    </lineage>
</organism>
<feature type="repeat" description="TPR" evidence="3">
    <location>
        <begin position="989"/>
        <end position="1022"/>
    </location>
</feature>
<evidence type="ECO:0000256" key="3">
    <source>
        <dbReference type="PROSITE-ProRule" id="PRU00339"/>
    </source>
</evidence>
<dbReference type="GO" id="GO:0006401">
    <property type="term" value="P:RNA catabolic process"/>
    <property type="evidence" value="ECO:0007669"/>
    <property type="project" value="InterPro"/>
</dbReference>
<keyword evidence="2 3" id="KW-0802">TPR repeat</keyword>
<dbReference type="EMBL" id="HF936418">
    <property type="protein sequence ID" value="CCX16528.1"/>
    <property type="molecule type" value="Genomic_DNA"/>
</dbReference>
<evidence type="ECO:0000313" key="5">
    <source>
        <dbReference type="Proteomes" id="UP000018144"/>
    </source>
</evidence>
<dbReference type="PANTHER" id="PTHR15704">
    <property type="entry name" value="SUPERKILLER 3 PROTEIN-RELATED"/>
    <property type="match status" value="1"/>
</dbReference>
<dbReference type="InterPro" id="IPR039226">
    <property type="entry name" value="Ski3/TTC37"/>
</dbReference>
<dbReference type="STRING" id="1076935.U4LAT2"/>
<dbReference type="PANTHER" id="PTHR15704:SF7">
    <property type="entry name" value="SUPERKILLER COMPLEX PROTEIN 3"/>
    <property type="match status" value="1"/>
</dbReference>
<dbReference type="Pfam" id="PF13432">
    <property type="entry name" value="TPR_16"/>
    <property type="match status" value="2"/>
</dbReference>